<dbReference type="Proteomes" id="UP000221266">
    <property type="component" value="Segment"/>
</dbReference>
<gene>
    <name evidence="1" type="ORF">RW140101_104</name>
    <name evidence="2" type="ORF">RW220110_104</name>
    <name evidence="3" type="ORF">RW270310_104</name>
</gene>
<proteinExistence type="predicted"/>
<accession>A0A1D7ST49</accession>
<reference evidence="4 5" key="1">
    <citation type="journal article" date="2016" name="Environ. Microbiol.">
        <title>Genomic diversification of marine cyanophages into stable ecotypes.</title>
        <authorList>
            <person name="Marston M.F."/>
            <person name="Martiny J.B."/>
        </authorList>
    </citation>
    <scope>NUCLEOTIDE SEQUENCE [LARGE SCALE GENOMIC DNA]</scope>
    <source>
        <strain evidence="1">RW_14_0101</strain>
        <strain evidence="2">RW_22_0110</strain>
        <strain evidence="3">RW_27_0310</strain>
    </source>
</reference>
<evidence type="ECO:0000313" key="6">
    <source>
        <dbReference type="Proteomes" id="UP000224562"/>
    </source>
</evidence>
<evidence type="ECO:0000313" key="2">
    <source>
        <dbReference type="EMBL" id="AOO17092.1"/>
    </source>
</evidence>
<evidence type="ECO:0000313" key="5">
    <source>
        <dbReference type="Proteomes" id="UP000223325"/>
    </source>
</evidence>
<organism evidence="1 6">
    <name type="scientific">Cyanophage S-RIM12</name>
    <dbReference type="NCBI Taxonomy" id="1278402"/>
    <lineage>
        <taxon>Viruses</taxon>
        <taxon>Duplodnaviria</taxon>
        <taxon>Heunggongvirae</taxon>
        <taxon>Uroviricota</taxon>
        <taxon>Caudoviricetes</taxon>
        <taxon>Pantevenvirales</taxon>
        <taxon>Kyanoviridae</taxon>
        <taxon>Brizovirus</taxon>
        <taxon>Brizovirus syn33</taxon>
    </lineage>
</organism>
<evidence type="ECO:0000313" key="4">
    <source>
        <dbReference type="Proteomes" id="UP000221266"/>
    </source>
</evidence>
<evidence type="ECO:0000313" key="3">
    <source>
        <dbReference type="EMBL" id="AOO17523.1"/>
    </source>
</evidence>
<dbReference type="EMBL" id="KX349315">
    <property type="protein sequence ID" value="AOO16877.1"/>
    <property type="molecule type" value="Genomic_DNA"/>
</dbReference>
<dbReference type="Proteomes" id="UP000223325">
    <property type="component" value="Segment"/>
</dbReference>
<dbReference type="Proteomes" id="UP000224562">
    <property type="component" value="Segment"/>
</dbReference>
<name>A0A1D7ST49_9CAUD</name>
<dbReference type="EMBL" id="KX349318">
    <property type="protein sequence ID" value="AOO17523.1"/>
    <property type="molecule type" value="Genomic_DNA"/>
</dbReference>
<dbReference type="EMBL" id="KX349316">
    <property type="protein sequence ID" value="AOO17092.1"/>
    <property type="molecule type" value="Genomic_DNA"/>
</dbReference>
<protein>
    <submittedName>
        <fullName evidence="1">Uncharacterized protein</fullName>
    </submittedName>
</protein>
<evidence type="ECO:0000313" key="1">
    <source>
        <dbReference type="EMBL" id="AOO16877.1"/>
    </source>
</evidence>
<sequence length="105" mass="11910">MNQLLSQNTTKPMKNDREYSDLSMSRAECPKCGALWINGQHYWSGTGVKGNDLDLAGLVCNKLGDFQCINPSKGQEGGDTWVKRMEDLDTFGKKYEEGESQWWNK</sequence>